<dbReference type="Proteomes" id="UP001237642">
    <property type="component" value="Unassembled WGS sequence"/>
</dbReference>
<reference evidence="2" key="2">
    <citation type="submission" date="2023-05" db="EMBL/GenBank/DDBJ databases">
        <authorList>
            <person name="Schelkunov M.I."/>
        </authorList>
    </citation>
    <scope>NUCLEOTIDE SEQUENCE</scope>
    <source>
        <strain evidence="2">Hsosn_3</strain>
        <tissue evidence="2">Leaf</tissue>
    </source>
</reference>
<dbReference type="AlphaFoldDB" id="A0AAD8HTL1"/>
<dbReference type="PANTHER" id="PTHR46250">
    <property type="entry name" value="MYB/SANT-LIKE DNA-BINDING DOMAIN PROTEIN-RELATED"/>
    <property type="match status" value="1"/>
</dbReference>
<keyword evidence="3" id="KW-1185">Reference proteome</keyword>
<dbReference type="InterPro" id="IPR024752">
    <property type="entry name" value="Myb/SANT-like_dom"/>
</dbReference>
<reference evidence="2" key="1">
    <citation type="submission" date="2023-02" db="EMBL/GenBank/DDBJ databases">
        <title>Genome of toxic invasive species Heracleum sosnowskyi carries increased number of genes despite the absence of recent whole-genome duplications.</title>
        <authorList>
            <person name="Schelkunov M."/>
            <person name="Shtratnikova V."/>
            <person name="Makarenko M."/>
            <person name="Klepikova A."/>
            <person name="Omelchenko D."/>
            <person name="Novikova G."/>
            <person name="Obukhova E."/>
            <person name="Bogdanov V."/>
            <person name="Penin A."/>
            <person name="Logacheva M."/>
        </authorList>
    </citation>
    <scope>NUCLEOTIDE SEQUENCE</scope>
    <source>
        <strain evidence="2">Hsosn_3</strain>
        <tissue evidence="2">Leaf</tissue>
    </source>
</reference>
<protein>
    <recommendedName>
        <fullName evidence="1">Myb/SANT-like domain-containing protein</fullName>
    </recommendedName>
</protein>
<evidence type="ECO:0000313" key="3">
    <source>
        <dbReference type="Proteomes" id="UP001237642"/>
    </source>
</evidence>
<evidence type="ECO:0000313" key="2">
    <source>
        <dbReference type="EMBL" id="KAK1372608.1"/>
    </source>
</evidence>
<accession>A0AAD8HTL1</accession>
<comment type="caution">
    <text evidence="2">The sequence shown here is derived from an EMBL/GenBank/DDBJ whole genome shotgun (WGS) entry which is preliminary data.</text>
</comment>
<dbReference type="EMBL" id="JAUIZM010000007">
    <property type="protein sequence ID" value="KAK1372608.1"/>
    <property type="molecule type" value="Genomic_DNA"/>
</dbReference>
<proteinExistence type="predicted"/>
<evidence type="ECO:0000259" key="1">
    <source>
        <dbReference type="Pfam" id="PF12776"/>
    </source>
</evidence>
<organism evidence="2 3">
    <name type="scientific">Heracleum sosnowskyi</name>
    <dbReference type="NCBI Taxonomy" id="360622"/>
    <lineage>
        <taxon>Eukaryota</taxon>
        <taxon>Viridiplantae</taxon>
        <taxon>Streptophyta</taxon>
        <taxon>Embryophyta</taxon>
        <taxon>Tracheophyta</taxon>
        <taxon>Spermatophyta</taxon>
        <taxon>Magnoliopsida</taxon>
        <taxon>eudicotyledons</taxon>
        <taxon>Gunneridae</taxon>
        <taxon>Pentapetalae</taxon>
        <taxon>asterids</taxon>
        <taxon>campanulids</taxon>
        <taxon>Apiales</taxon>
        <taxon>Apiaceae</taxon>
        <taxon>Apioideae</taxon>
        <taxon>apioid superclade</taxon>
        <taxon>Tordylieae</taxon>
        <taxon>Tordyliinae</taxon>
        <taxon>Heracleum</taxon>
    </lineage>
</organism>
<name>A0AAD8HTL1_9APIA</name>
<sequence>MASSTSENKKATSEGRNRRIWTTVEERALVDSYYLLISNGYKLDNSQYINGYVLELEKNIIKILPNTDLRERPHIESKIKTWRKQWGSIYTALATSAIAWNDTQKMLTIEDEDVWKQICKDRAMGEHAEAAADILENLDKEQCETEFSCSTGDSHANE</sequence>
<dbReference type="Pfam" id="PF12776">
    <property type="entry name" value="Myb_DNA-bind_3"/>
    <property type="match status" value="1"/>
</dbReference>
<feature type="domain" description="Myb/SANT-like" evidence="1">
    <location>
        <begin position="21"/>
        <end position="117"/>
    </location>
</feature>
<dbReference type="PANTHER" id="PTHR46250:SF15">
    <property type="entry name" value="OS01G0523800 PROTEIN"/>
    <property type="match status" value="1"/>
</dbReference>
<gene>
    <name evidence="2" type="ORF">POM88_028801</name>
</gene>